<name>A0A834T1M9_9FABA</name>
<evidence type="ECO:0000313" key="1">
    <source>
        <dbReference type="EMBL" id="KAF7812985.1"/>
    </source>
</evidence>
<reference evidence="1" key="1">
    <citation type="submission" date="2020-09" db="EMBL/GenBank/DDBJ databases">
        <title>Genome-Enabled Discovery of Anthraquinone Biosynthesis in Senna tora.</title>
        <authorList>
            <person name="Kang S.-H."/>
            <person name="Pandey R.P."/>
            <person name="Lee C.-M."/>
            <person name="Sim J.-S."/>
            <person name="Jeong J.-T."/>
            <person name="Choi B.-S."/>
            <person name="Jung M."/>
            <person name="Ginzburg D."/>
            <person name="Zhao K."/>
            <person name="Won S.Y."/>
            <person name="Oh T.-J."/>
            <person name="Yu Y."/>
            <person name="Kim N.-H."/>
            <person name="Lee O.R."/>
            <person name="Lee T.-H."/>
            <person name="Bashyal P."/>
            <person name="Kim T.-S."/>
            <person name="Lee W.-H."/>
            <person name="Kawkins C."/>
            <person name="Kim C.-K."/>
            <person name="Kim J.S."/>
            <person name="Ahn B.O."/>
            <person name="Rhee S.Y."/>
            <person name="Sohng J.K."/>
        </authorList>
    </citation>
    <scope>NUCLEOTIDE SEQUENCE</scope>
    <source>
        <tissue evidence="1">Leaf</tissue>
    </source>
</reference>
<dbReference type="Proteomes" id="UP000634136">
    <property type="component" value="Unassembled WGS sequence"/>
</dbReference>
<keyword evidence="2" id="KW-1185">Reference proteome</keyword>
<sequence length="65" mass="7140">MVNPWKRAIPDNTSLITPGAKLGHEFNTLISFSKNIVKPSSGEVVQNNCNSCCCAYDLMAKRVNL</sequence>
<organism evidence="1 2">
    <name type="scientific">Senna tora</name>
    <dbReference type="NCBI Taxonomy" id="362788"/>
    <lineage>
        <taxon>Eukaryota</taxon>
        <taxon>Viridiplantae</taxon>
        <taxon>Streptophyta</taxon>
        <taxon>Embryophyta</taxon>
        <taxon>Tracheophyta</taxon>
        <taxon>Spermatophyta</taxon>
        <taxon>Magnoliopsida</taxon>
        <taxon>eudicotyledons</taxon>
        <taxon>Gunneridae</taxon>
        <taxon>Pentapetalae</taxon>
        <taxon>rosids</taxon>
        <taxon>fabids</taxon>
        <taxon>Fabales</taxon>
        <taxon>Fabaceae</taxon>
        <taxon>Caesalpinioideae</taxon>
        <taxon>Cassia clade</taxon>
        <taxon>Senna</taxon>
    </lineage>
</organism>
<comment type="caution">
    <text evidence="1">The sequence shown here is derived from an EMBL/GenBank/DDBJ whole genome shotgun (WGS) entry which is preliminary data.</text>
</comment>
<dbReference type="EMBL" id="JAAIUW010000010">
    <property type="protein sequence ID" value="KAF7812985.1"/>
    <property type="molecule type" value="Genomic_DNA"/>
</dbReference>
<protein>
    <submittedName>
        <fullName evidence="1">Choline transporter protein 1</fullName>
    </submittedName>
</protein>
<evidence type="ECO:0000313" key="2">
    <source>
        <dbReference type="Proteomes" id="UP000634136"/>
    </source>
</evidence>
<accession>A0A834T1M9</accession>
<proteinExistence type="predicted"/>
<gene>
    <name evidence="1" type="ORF">G2W53_033961</name>
</gene>
<dbReference type="AlphaFoldDB" id="A0A834T1M9"/>